<name>A0A6A6I7P9_9PLEO</name>
<dbReference type="InterPro" id="IPR046497">
    <property type="entry name" value="DUF6590"/>
</dbReference>
<dbReference type="GeneID" id="54587071"/>
<protein>
    <recommendedName>
        <fullName evidence="2">DUF6590 domain-containing protein</fullName>
    </recommendedName>
</protein>
<evidence type="ECO:0000259" key="2">
    <source>
        <dbReference type="Pfam" id="PF20233"/>
    </source>
</evidence>
<evidence type="ECO:0000313" key="4">
    <source>
        <dbReference type="Proteomes" id="UP000800094"/>
    </source>
</evidence>
<sequence length="299" mass="34190">MSDVAQSPWTWDPSRHQYYYVHNGHWVFQDGLKICISSSYEPQESDEDRQRREQDERNRQGKNHLKDNNPGGSGAGHNDDQRDSDDEAQSLQSHVSAGPSDEDRLRCVNRKIVVQPNDPRYPDVRVHRRLSGSPGDTEYMDPNFRLHHAGFFRVGVVFRILWPELSTDIEDNISIVAMSTGEDQYSFLKIRCFVVVREGQDDCLCVPLKTYHGRRALGNAAQTRRAAIYSVGISPLPIGLPIHVISSDYLDHIAPSSCVDFSKMYAVEHNVKVRDFGRVDANDQWKLLAQFQKHWQGRG</sequence>
<accession>A0A6A6I7P9</accession>
<dbReference type="OrthoDB" id="3559580at2759"/>
<dbReference type="RefSeq" id="XP_033680544.1">
    <property type="nucleotide sequence ID" value="XM_033833741.1"/>
</dbReference>
<gene>
    <name evidence="3" type="ORF">BU26DRAFT_568114</name>
</gene>
<feature type="domain" description="DUF6590" evidence="2">
    <location>
        <begin position="151"/>
        <end position="288"/>
    </location>
</feature>
<dbReference type="AlphaFoldDB" id="A0A6A6I7P9"/>
<proteinExistence type="predicted"/>
<feature type="compositionally biased region" description="Basic and acidic residues" evidence="1">
    <location>
        <begin position="48"/>
        <end position="67"/>
    </location>
</feature>
<organism evidence="3 4">
    <name type="scientific">Trematosphaeria pertusa</name>
    <dbReference type="NCBI Taxonomy" id="390896"/>
    <lineage>
        <taxon>Eukaryota</taxon>
        <taxon>Fungi</taxon>
        <taxon>Dikarya</taxon>
        <taxon>Ascomycota</taxon>
        <taxon>Pezizomycotina</taxon>
        <taxon>Dothideomycetes</taxon>
        <taxon>Pleosporomycetidae</taxon>
        <taxon>Pleosporales</taxon>
        <taxon>Massarineae</taxon>
        <taxon>Trematosphaeriaceae</taxon>
        <taxon>Trematosphaeria</taxon>
    </lineage>
</organism>
<keyword evidence="4" id="KW-1185">Reference proteome</keyword>
<dbReference type="EMBL" id="ML987200">
    <property type="protein sequence ID" value="KAF2245540.1"/>
    <property type="molecule type" value="Genomic_DNA"/>
</dbReference>
<evidence type="ECO:0000256" key="1">
    <source>
        <dbReference type="SAM" id="MobiDB-lite"/>
    </source>
</evidence>
<feature type="region of interest" description="Disordered" evidence="1">
    <location>
        <begin position="40"/>
        <end position="102"/>
    </location>
</feature>
<dbReference type="Pfam" id="PF20233">
    <property type="entry name" value="DUF6590"/>
    <property type="match status" value="1"/>
</dbReference>
<reference evidence="3" key="1">
    <citation type="journal article" date="2020" name="Stud. Mycol.">
        <title>101 Dothideomycetes genomes: a test case for predicting lifestyles and emergence of pathogens.</title>
        <authorList>
            <person name="Haridas S."/>
            <person name="Albert R."/>
            <person name="Binder M."/>
            <person name="Bloem J."/>
            <person name="Labutti K."/>
            <person name="Salamov A."/>
            <person name="Andreopoulos B."/>
            <person name="Baker S."/>
            <person name="Barry K."/>
            <person name="Bills G."/>
            <person name="Bluhm B."/>
            <person name="Cannon C."/>
            <person name="Castanera R."/>
            <person name="Culley D."/>
            <person name="Daum C."/>
            <person name="Ezra D."/>
            <person name="Gonzalez J."/>
            <person name="Henrissat B."/>
            <person name="Kuo A."/>
            <person name="Liang C."/>
            <person name="Lipzen A."/>
            <person name="Lutzoni F."/>
            <person name="Magnuson J."/>
            <person name="Mondo S."/>
            <person name="Nolan M."/>
            <person name="Ohm R."/>
            <person name="Pangilinan J."/>
            <person name="Park H.-J."/>
            <person name="Ramirez L."/>
            <person name="Alfaro M."/>
            <person name="Sun H."/>
            <person name="Tritt A."/>
            <person name="Yoshinaga Y."/>
            <person name="Zwiers L.-H."/>
            <person name="Turgeon B."/>
            <person name="Goodwin S."/>
            <person name="Spatafora J."/>
            <person name="Crous P."/>
            <person name="Grigoriev I."/>
        </authorList>
    </citation>
    <scope>NUCLEOTIDE SEQUENCE</scope>
    <source>
        <strain evidence="3">CBS 122368</strain>
    </source>
</reference>
<dbReference type="Proteomes" id="UP000800094">
    <property type="component" value="Unassembled WGS sequence"/>
</dbReference>
<evidence type="ECO:0000313" key="3">
    <source>
        <dbReference type="EMBL" id="KAF2245540.1"/>
    </source>
</evidence>